<dbReference type="PANTHER" id="PTHR42695">
    <property type="entry name" value="GLUTAMINE AMIDOTRANSFERASE YLR126C-RELATED"/>
    <property type="match status" value="1"/>
</dbReference>
<proteinExistence type="predicted"/>
<evidence type="ECO:0000313" key="2">
    <source>
        <dbReference type="EMBL" id="NHC33884.1"/>
    </source>
</evidence>
<reference evidence="2 3" key="1">
    <citation type="journal article" date="2015" name="Genome Announc.">
        <title>Draft Genome Sequence of the Terrestrial Cyanobacterium Scytonema millei VB511283, Isolated from Eastern India.</title>
        <authorList>
            <person name="Sen D."/>
            <person name="Chandrababunaidu M.M."/>
            <person name="Singh D."/>
            <person name="Sanghi N."/>
            <person name="Ghorai A."/>
            <person name="Mishra G.P."/>
            <person name="Madduluri M."/>
            <person name="Adhikary S.P."/>
            <person name="Tripathy S."/>
        </authorList>
    </citation>
    <scope>NUCLEOTIDE SEQUENCE [LARGE SCALE GENOMIC DNA]</scope>
    <source>
        <strain evidence="2 3">VB511283</strain>
    </source>
</reference>
<feature type="domain" description="Glutamine amidotransferase" evidence="1">
    <location>
        <begin position="33"/>
        <end position="184"/>
    </location>
</feature>
<name>A0A9X5I3T3_9CYAN</name>
<dbReference type="Pfam" id="PF00117">
    <property type="entry name" value="GATase"/>
    <property type="match status" value="1"/>
</dbReference>
<dbReference type="GO" id="GO:0005829">
    <property type="term" value="C:cytosol"/>
    <property type="evidence" value="ECO:0007669"/>
    <property type="project" value="TreeGrafter"/>
</dbReference>
<dbReference type="CDD" id="cd01741">
    <property type="entry name" value="GATase1_1"/>
    <property type="match status" value="1"/>
</dbReference>
<dbReference type="PROSITE" id="PS51273">
    <property type="entry name" value="GATASE_TYPE_1"/>
    <property type="match status" value="1"/>
</dbReference>
<gene>
    <name evidence="2" type="ORF">QH73_0004265</name>
</gene>
<dbReference type="Gene3D" id="3.40.50.880">
    <property type="match status" value="1"/>
</dbReference>
<comment type="caution">
    <text evidence="2">The sequence shown here is derived from an EMBL/GenBank/DDBJ whole genome shotgun (WGS) entry which is preliminary data.</text>
</comment>
<dbReference type="Proteomes" id="UP000031532">
    <property type="component" value="Unassembled WGS sequence"/>
</dbReference>
<dbReference type="RefSeq" id="WP_052290011.1">
    <property type="nucleotide sequence ID" value="NZ_JTJC03000001.1"/>
</dbReference>
<dbReference type="AlphaFoldDB" id="A0A9X5I3T3"/>
<keyword evidence="2" id="KW-0315">Glutamine amidotransferase</keyword>
<dbReference type="InterPro" id="IPR044992">
    <property type="entry name" value="ChyE-like"/>
</dbReference>
<dbReference type="PANTHER" id="PTHR42695:SF5">
    <property type="entry name" value="GLUTAMINE AMIDOTRANSFERASE YLR126C-RELATED"/>
    <property type="match status" value="1"/>
</dbReference>
<evidence type="ECO:0000259" key="1">
    <source>
        <dbReference type="Pfam" id="PF00117"/>
    </source>
</evidence>
<dbReference type="InterPro" id="IPR017926">
    <property type="entry name" value="GATASE"/>
</dbReference>
<evidence type="ECO:0000313" key="3">
    <source>
        <dbReference type="Proteomes" id="UP000031532"/>
    </source>
</evidence>
<dbReference type="OrthoDB" id="9813383at2"/>
<protein>
    <submittedName>
        <fullName evidence="2">Type 1 glutamine amidotransferase</fullName>
    </submittedName>
</protein>
<sequence>MVVQPHILVIRHEECSSLGMLKTAVKQAEIPFRYLDTYAGETLDEPIENYSHIVVLGGAVSAYEDEEYPFLRYEFQLIEKAIAQEIPILGICLGSQILAKILGAKVYRGKSGREAGWCELQLTCDGTNDPLLHDFPNRFRVFQSHQDTFDIPADCIHLAKSDIYPNQAFRYRDFVWAIQFHPEIDENVLLDCADVIEQELIDSKISDTTVEQMIELAKLHSPAVAPLADSLMGNFIQVHR</sequence>
<keyword evidence="3" id="KW-1185">Reference proteome</keyword>
<organism evidence="2 3">
    <name type="scientific">Scytonema millei VB511283</name>
    <dbReference type="NCBI Taxonomy" id="1245923"/>
    <lineage>
        <taxon>Bacteria</taxon>
        <taxon>Bacillati</taxon>
        <taxon>Cyanobacteriota</taxon>
        <taxon>Cyanophyceae</taxon>
        <taxon>Nostocales</taxon>
        <taxon>Scytonemataceae</taxon>
        <taxon>Scytonema</taxon>
    </lineage>
</organism>
<dbReference type="SUPFAM" id="SSF52317">
    <property type="entry name" value="Class I glutamine amidotransferase-like"/>
    <property type="match status" value="1"/>
</dbReference>
<accession>A0A9X5I3T3</accession>
<dbReference type="EMBL" id="JTJC03000001">
    <property type="protein sequence ID" value="NHC33884.1"/>
    <property type="molecule type" value="Genomic_DNA"/>
</dbReference>
<dbReference type="FunFam" id="3.40.50.880:FF:000033">
    <property type="entry name" value="Glutamine amidotransferase class-I"/>
    <property type="match status" value="1"/>
</dbReference>
<dbReference type="InterPro" id="IPR029062">
    <property type="entry name" value="Class_I_gatase-like"/>
</dbReference>